<comment type="pathway">
    <text evidence="2">Amino-acid biosynthesis; L-arginine biosynthesis; L-arginine from L-ornithine and carbamoyl phosphate: step 1/3.</text>
</comment>
<feature type="domain" description="Aspartate/ornithine carbamoyltransferase Asp/Orn-binding" evidence="8">
    <location>
        <begin position="169"/>
        <end position="319"/>
    </location>
</feature>
<dbReference type="HAMAP" id="MF_01109">
    <property type="entry name" value="OTCase"/>
    <property type="match status" value="1"/>
</dbReference>
<dbReference type="PANTHER" id="PTHR45753:SF3">
    <property type="entry name" value="ORNITHINE TRANSCARBAMYLASE, MITOCHONDRIAL"/>
    <property type="match status" value="1"/>
</dbReference>
<sequence length="333" mass="36646">MSSLSKTHPNNHHGKKCKHFLDIRDLSKKDLQDMVVLGKQMKDMQENRKYPLHPTAPLKGKNVALIFSKPSTRTRVSFEVGIRQLGGDSVVLSTDTMQIGRGETIADTARVLSRFVDAMVLRTGCTDDLLGLAELSSVPVINGLTPTSHPSQIIADIMTFEEHRGSIRGKTLAWLGDGNNVASSLIEAATQFEFTLNLATPHAFSPSQEVLDWAKANGGNINVITDPKEAVRNADAIVTDTWVSMSDSDDGKQVRLKALAPYQVNADLMKLAASDAIFLHCLPAHIGEEVTEEVFESKQSVVFDEAENRLHAHKAILIWAMMDDDWRQYGSGK</sequence>
<evidence type="ECO:0000256" key="5">
    <source>
        <dbReference type="ARBA" id="ARBA00022679"/>
    </source>
</evidence>
<dbReference type="RefSeq" id="WP_271789195.1">
    <property type="nucleotide sequence ID" value="NZ_CAMXCM010000001.1"/>
</dbReference>
<dbReference type="FunFam" id="3.40.50.1370:FF:000008">
    <property type="entry name" value="Ornithine carbamoyltransferase"/>
    <property type="match status" value="1"/>
</dbReference>
<dbReference type="PANTHER" id="PTHR45753">
    <property type="entry name" value="ORNITHINE CARBAMOYLTRANSFERASE, MITOCHONDRIAL"/>
    <property type="match status" value="1"/>
</dbReference>
<evidence type="ECO:0000313" key="12">
    <source>
        <dbReference type="Proteomes" id="UP001154255"/>
    </source>
</evidence>
<comment type="catalytic activity">
    <reaction evidence="6 7">
        <text>carbamoyl phosphate + L-ornithine = L-citrulline + phosphate + H(+)</text>
        <dbReference type="Rhea" id="RHEA:19513"/>
        <dbReference type="ChEBI" id="CHEBI:15378"/>
        <dbReference type="ChEBI" id="CHEBI:43474"/>
        <dbReference type="ChEBI" id="CHEBI:46911"/>
        <dbReference type="ChEBI" id="CHEBI:57743"/>
        <dbReference type="ChEBI" id="CHEBI:58228"/>
        <dbReference type="EC" id="2.1.3.3"/>
    </reaction>
</comment>
<dbReference type="SUPFAM" id="SSF53671">
    <property type="entry name" value="Aspartate/ornithine carbamoyltransferase"/>
    <property type="match status" value="1"/>
</dbReference>
<dbReference type="InterPro" id="IPR006130">
    <property type="entry name" value="Asp/Orn_carbamoylTrfase"/>
</dbReference>
<name>A0A9W4TK48_9PROT</name>
<feature type="binding site" evidence="7">
    <location>
        <position position="122"/>
    </location>
    <ligand>
        <name>carbamoyl phosphate</name>
        <dbReference type="ChEBI" id="CHEBI:58228"/>
    </ligand>
</feature>
<feature type="domain" description="Aspartate/ornithine carbamoyltransferase carbamoyl-P binding" evidence="9">
    <location>
        <begin position="18"/>
        <end position="162"/>
    </location>
</feature>
<dbReference type="InterPro" id="IPR006132">
    <property type="entry name" value="Asp/Orn_carbamoyltranf_P-bd"/>
</dbReference>
<evidence type="ECO:0000259" key="9">
    <source>
        <dbReference type="Pfam" id="PF02729"/>
    </source>
</evidence>
<gene>
    <name evidence="11" type="ORF">R53529_LOCUS764</name>
    <name evidence="10" type="ORF">R53530_LOCUS337</name>
</gene>
<dbReference type="Gene3D" id="3.40.50.1370">
    <property type="entry name" value="Aspartate/ornithine carbamoyltransferase"/>
    <property type="match status" value="2"/>
</dbReference>
<dbReference type="InterPro" id="IPR024904">
    <property type="entry name" value="OTCase_ArgI"/>
</dbReference>
<evidence type="ECO:0000313" key="11">
    <source>
        <dbReference type="EMBL" id="CAI3935092.1"/>
    </source>
</evidence>
<comment type="caution">
    <text evidence="10">The sequence shown here is derived from an EMBL/GenBank/DDBJ whole genome shotgun (WGS) entry which is preliminary data.</text>
</comment>
<evidence type="ECO:0000256" key="6">
    <source>
        <dbReference type="ARBA" id="ARBA00048772"/>
    </source>
</evidence>
<dbReference type="Pfam" id="PF02729">
    <property type="entry name" value="OTCace_N"/>
    <property type="match status" value="1"/>
</dbReference>
<organism evidence="10 12">
    <name type="scientific">Commensalibacter communis</name>
    <dbReference type="NCBI Taxonomy" id="2972786"/>
    <lineage>
        <taxon>Bacteria</taxon>
        <taxon>Pseudomonadati</taxon>
        <taxon>Pseudomonadota</taxon>
        <taxon>Alphaproteobacteria</taxon>
        <taxon>Acetobacterales</taxon>
        <taxon>Acetobacteraceae</taxon>
    </lineage>
</organism>
<dbReference type="PROSITE" id="PS00097">
    <property type="entry name" value="CARBAMOYLTRANSFERASE"/>
    <property type="match status" value="1"/>
</dbReference>
<dbReference type="InterPro" id="IPR002292">
    <property type="entry name" value="Orn/put_carbamltrans"/>
</dbReference>
<dbReference type="Pfam" id="PF00185">
    <property type="entry name" value="OTCace"/>
    <property type="match status" value="1"/>
</dbReference>
<evidence type="ECO:0000256" key="4">
    <source>
        <dbReference type="ARBA" id="ARBA00013007"/>
    </source>
</evidence>
<reference evidence="10" key="1">
    <citation type="submission" date="2022-10" db="EMBL/GenBank/DDBJ databases">
        <authorList>
            <person name="Botero Cardona J."/>
        </authorList>
    </citation>
    <scope>NUCLEOTIDE SEQUENCE</scope>
    <source>
        <strain evidence="10">LMG 31819</strain>
        <strain evidence="11">R-53529</strain>
    </source>
</reference>
<dbReference type="InterPro" id="IPR036901">
    <property type="entry name" value="Asp/Orn_carbamoylTrfase_sf"/>
</dbReference>
<dbReference type="AlphaFoldDB" id="A0A9W4TK48"/>
<feature type="binding site" evidence="7">
    <location>
        <begin position="71"/>
        <end position="74"/>
    </location>
    <ligand>
        <name>carbamoyl phosphate</name>
        <dbReference type="ChEBI" id="CHEBI:58228"/>
    </ligand>
</feature>
<dbReference type="Proteomes" id="UP001154259">
    <property type="component" value="Unassembled WGS sequence"/>
</dbReference>
<evidence type="ECO:0000256" key="2">
    <source>
        <dbReference type="ARBA" id="ARBA00004975"/>
    </source>
</evidence>
<dbReference type="EMBL" id="CAMXCM010000001">
    <property type="protein sequence ID" value="CAI3925888.1"/>
    <property type="molecule type" value="Genomic_DNA"/>
</dbReference>
<accession>A0A9W4TK48</accession>
<feature type="binding site" evidence="7">
    <location>
        <begin position="244"/>
        <end position="245"/>
    </location>
    <ligand>
        <name>L-ornithine</name>
        <dbReference type="ChEBI" id="CHEBI:46911"/>
    </ligand>
</feature>
<evidence type="ECO:0000256" key="7">
    <source>
        <dbReference type="HAMAP-Rule" id="MF_01109"/>
    </source>
</evidence>
<feature type="binding site" evidence="7">
    <location>
        <begin position="149"/>
        <end position="152"/>
    </location>
    <ligand>
        <name>carbamoyl phosphate</name>
        <dbReference type="ChEBI" id="CHEBI:58228"/>
    </ligand>
</feature>
<comment type="similarity">
    <text evidence="3 7">Belongs to the aspartate/ornithine carbamoyltransferase superfamily. OTCase family.</text>
</comment>
<proteinExistence type="inferred from homology"/>
<dbReference type="PRINTS" id="PR00100">
    <property type="entry name" value="AOTCASE"/>
</dbReference>
<feature type="binding site" evidence="7">
    <location>
        <position position="240"/>
    </location>
    <ligand>
        <name>L-ornithine</name>
        <dbReference type="ChEBI" id="CHEBI:46911"/>
    </ligand>
</feature>
<dbReference type="EMBL" id="CAMXCS010000001">
    <property type="protein sequence ID" value="CAI3935092.1"/>
    <property type="molecule type" value="Genomic_DNA"/>
</dbReference>
<evidence type="ECO:0000256" key="1">
    <source>
        <dbReference type="ARBA" id="ARBA00003822"/>
    </source>
</evidence>
<feature type="binding site" evidence="7">
    <location>
        <position position="309"/>
    </location>
    <ligand>
        <name>carbamoyl phosphate</name>
        <dbReference type="ChEBI" id="CHEBI:58228"/>
    </ligand>
</feature>
<comment type="function">
    <text evidence="1">Reversibly catalyzes the transfer of the carbamoyl group from carbamoyl phosphate (CP) to the N(epsilon) atom of ornithine (ORN) to produce L-citrulline.</text>
</comment>
<dbReference type="InterPro" id="IPR006131">
    <property type="entry name" value="Asp_carbamoyltransf_Asp/Orn-bd"/>
</dbReference>
<dbReference type="GO" id="GO:0005737">
    <property type="term" value="C:cytoplasm"/>
    <property type="evidence" value="ECO:0007669"/>
    <property type="project" value="UniProtKB-SubCell"/>
</dbReference>
<dbReference type="GO" id="GO:0042450">
    <property type="term" value="P:L-arginine biosynthetic process via ornithine"/>
    <property type="evidence" value="ECO:0007669"/>
    <property type="project" value="UniProtKB-UniRule"/>
</dbReference>
<evidence type="ECO:0000313" key="13">
    <source>
        <dbReference type="Proteomes" id="UP001154259"/>
    </source>
</evidence>
<keyword evidence="5 7" id="KW-0808">Transferase</keyword>
<dbReference type="Proteomes" id="UP001154255">
    <property type="component" value="Unassembled WGS sequence"/>
</dbReference>
<protein>
    <recommendedName>
        <fullName evidence="4 7">Ornithine carbamoyltransferase</fullName>
        <shortName evidence="7">OTCase</shortName>
        <ecNumber evidence="4 7">2.1.3.3</ecNumber>
    </recommendedName>
</protein>
<dbReference type="NCBIfam" id="TIGR00658">
    <property type="entry name" value="orni_carb_tr"/>
    <property type="match status" value="1"/>
</dbReference>
<feature type="binding site" evidence="7">
    <location>
        <begin position="281"/>
        <end position="282"/>
    </location>
    <ligand>
        <name>carbamoyl phosphate</name>
        <dbReference type="ChEBI" id="CHEBI:58228"/>
    </ligand>
</feature>
<evidence type="ECO:0000256" key="3">
    <source>
        <dbReference type="ARBA" id="ARBA00007805"/>
    </source>
</evidence>
<dbReference type="NCBIfam" id="NF001986">
    <property type="entry name" value="PRK00779.1"/>
    <property type="match status" value="1"/>
</dbReference>
<evidence type="ECO:0000259" key="8">
    <source>
        <dbReference type="Pfam" id="PF00185"/>
    </source>
</evidence>
<dbReference type="GO" id="GO:0019240">
    <property type="term" value="P:citrulline biosynthetic process"/>
    <property type="evidence" value="ECO:0007669"/>
    <property type="project" value="TreeGrafter"/>
</dbReference>
<keyword evidence="7" id="KW-0963">Cytoplasm</keyword>
<dbReference type="EC" id="2.1.3.3" evidence="4 7"/>
<feature type="binding site" evidence="7">
    <location>
        <position position="180"/>
    </location>
    <ligand>
        <name>L-ornithine</name>
        <dbReference type="ChEBI" id="CHEBI:46911"/>
    </ligand>
</feature>
<feature type="binding site" evidence="7">
    <location>
        <position position="98"/>
    </location>
    <ligand>
        <name>carbamoyl phosphate</name>
        <dbReference type="ChEBI" id="CHEBI:58228"/>
    </ligand>
</feature>
<evidence type="ECO:0000313" key="10">
    <source>
        <dbReference type="EMBL" id="CAI3925888.1"/>
    </source>
</evidence>
<comment type="subcellular location">
    <subcellularLocation>
        <location evidence="7">Cytoplasm</location>
    </subcellularLocation>
</comment>
<dbReference type="GO" id="GO:0016597">
    <property type="term" value="F:amino acid binding"/>
    <property type="evidence" value="ECO:0007669"/>
    <property type="project" value="InterPro"/>
</dbReference>
<dbReference type="GO" id="GO:0004585">
    <property type="term" value="F:ornithine carbamoyltransferase activity"/>
    <property type="evidence" value="ECO:0007669"/>
    <property type="project" value="UniProtKB-UniRule"/>
</dbReference>
<keyword evidence="13" id="KW-1185">Reference proteome</keyword>
<dbReference type="PRINTS" id="PR00102">
    <property type="entry name" value="OTCASE"/>
</dbReference>